<organism evidence="1 2">
    <name type="scientific">Pontibacter mucosus</name>
    <dbReference type="NCBI Taxonomy" id="1649266"/>
    <lineage>
        <taxon>Bacteria</taxon>
        <taxon>Pseudomonadati</taxon>
        <taxon>Bacteroidota</taxon>
        <taxon>Cytophagia</taxon>
        <taxon>Cytophagales</taxon>
        <taxon>Hymenobacteraceae</taxon>
        <taxon>Pontibacter</taxon>
    </lineage>
</organism>
<proteinExistence type="predicted"/>
<keyword evidence="2" id="KW-1185">Reference proteome</keyword>
<evidence type="ECO:0000313" key="1">
    <source>
        <dbReference type="EMBL" id="PTX10705.1"/>
    </source>
</evidence>
<gene>
    <name evidence="1" type="ORF">C8N40_11646</name>
</gene>
<sequence>MENPCRLDLIQLQFYRMEVVLYFKEVSGQSAYLFVPMLQPLQSSKA</sequence>
<dbReference type="RefSeq" id="WP_170114184.1">
    <property type="nucleotide sequence ID" value="NZ_QBKI01000016.1"/>
</dbReference>
<evidence type="ECO:0000313" key="2">
    <source>
        <dbReference type="Proteomes" id="UP000244225"/>
    </source>
</evidence>
<accession>A0A2T5Y3F8</accession>
<dbReference type="EMBL" id="QBKI01000016">
    <property type="protein sequence ID" value="PTX10705.1"/>
    <property type="molecule type" value="Genomic_DNA"/>
</dbReference>
<dbReference type="AlphaFoldDB" id="A0A2T5Y3F8"/>
<protein>
    <submittedName>
        <fullName evidence="1">Uncharacterized protein</fullName>
    </submittedName>
</protein>
<name>A0A2T5Y3F8_9BACT</name>
<reference evidence="1 2" key="1">
    <citation type="submission" date="2018-04" db="EMBL/GenBank/DDBJ databases">
        <title>Genomic Encyclopedia of Archaeal and Bacterial Type Strains, Phase II (KMG-II): from individual species to whole genera.</title>
        <authorList>
            <person name="Goeker M."/>
        </authorList>
    </citation>
    <scope>NUCLEOTIDE SEQUENCE [LARGE SCALE GENOMIC DNA]</scope>
    <source>
        <strain evidence="1 2">DSM 100162</strain>
    </source>
</reference>
<comment type="caution">
    <text evidence="1">The sequence shown here is derived from an EMBL/GenBank/DDBJ whole genome shotgun (WGS) entry which is preliminary data.</text>
</comment>
<dbReference type="Proteomes" id="UP000244225">
    <property type="component" value="Unassembled WGS sequence"/>
</dbReference>